<keyword evidence="3" id="KW-1185">Reference proteome</keyword>
<gene>
    <name evidence="2" type="ORF">COLO4_24623</name>
</gene>
<evidence type="ECO:0000313" key="3">
    <source>
        <dbReference type="Proteomes" id="UP000187203"/>
    </source>
</evidence>
<feature type="region of interest" description="Disordered" evidence="1">
    <location>
        <begin position="30"/>
        <end position="71"/>
    </location>
</feature>
<organism evidence="2 3">
    <name type="scientific">Corchorus olitorius</name>
    <dbReference type="NCBI Taxonomy" id="93759"/>
    <lineage>
        <taxon>Eukaryota</taxon>
        <taxon>Viridiplantae</taxon>
        <taxon>Streptophyta</taxon>
        <taxon>Embryophyta</taxon>
        <taxon>Tracheophyta</taxon>
        <taxon>Spermatophyta</taxon>
        <taxon>Magnoliopsida</taxon>
        <taxon>eudicotyledons</taxon>
        <taxon>Gunneridae</taxon>
        <taxon>Pentapetalae</taxon>
        <taxon>rosids</taxon>
        <taxon>malvids</taxon>
        <taxon>Malvales</taxon>
        <taxon>Malvaceae</taxon>
        <taxon>Grewioideae</taxon>
        <taxon>Apeibeae</taxon>
        <taxon>Corchorus</taxon>
    </lineage>
</organism>
<name>A0A1R3I8P9_9ROSI</name>
<dbReference type="Proteomes" id="UP000187203">
    <property type="component" value="Unassembled WGS sequence"/>
</dbReference>
<accession>A0A1R3I8P9</accession>
<reference evidence="3" key="1">
    <citation type="submission" date="2013-09" db="EMBL/GenBank/DDBJ databases">
        <title>Corchorus olitorius genome sequencing.</title>
        <authorList>
            <person name="Alam M."/>
            <person name="Haque M.S."/>
            <person name="Islam M.S."/>
            <person name="Emdad E.M."/>
            <person name="Islam M.M."/>
            <person name="Ahmed B."/>
            <person name="Halim A."/>
            <person name="Hossen Q.M.M."/>
            <person name="Hossain M.Z."/>
            <person name="Ahmed R."/>
            <person name="Khan M.M."/>
            <person name="Islam R."/>
            <person name="Rashid M.M."/>
            <person name="Khan S.A."/>
            <person name="Rahman M.S."/>
            <person name="Alam M."/>
            <person name="Yahiya A.S."/>
            <person name="Khan M.S."/>
            <person name="Azam M.S."/>
            <person name="Haque T."/>
            <person name="Lashkar M.Z.H."/>
            <person name="Akhand A.I."/>
            <person name="Morshed G."/>
            <person name="Roy S."/>
            <person name="Uddin K.S."/>
            <person name="Rabeya T."/>
            <person name="Hossain A.S."/>
            <person name="Chowdhury A."/>
            <person name="Snigdha A.R."/>
            <person name="Mortoza M.S."/>
            <person name="Matin S.A."/>
            <person name="Hoque S.M.E."/>
            <person name="Islam M.K."/>
            <person name="Roy D.K."/>
            <person name="Haider R."/>
            <person name="Moosa M.M."/>
            <person name="Elias S.M."/>
            <person name="Hasan A.M."/>
            <person name="Jahan S."/>
            <person name="Shafiuddin M."/>
            <person name="Mahmood N."/>
            <person name="Shommy N.S."/>
        </authorList>
    </citation>
    <scope>NUCLEOTIDE SEQUENCE [LARGE SCALE GENOMIC DNA]</scope>
    <source>
        <strain evidence="3">cv. O-4</strain>
    </source>
</reference>
<proteinExistence type="predicted"/>
<comment type="caution">
    <text evidence="2">The sequence shown here is derived from an EMBL/GenBank/DDBJ whole genome shotgun (WGS) entry which is preliminary data.</text>
</comment>
<evidence type="ECO:0000313" key="2">
    <source>
        <dbReference type="EMBL" id="OMO78962.1"/>
    </source>
</evidence>
<dbReference type="EMBL" id="AWUE01018678">
    <property type="protein sequence ID" value="OMO78962.1"/>
    <property type="molecule type" value="Genomic_DNA"/>
</dbReference>
<protein>
    <submittedName>
        <fullName evidence="2">Uncharacterized protein</fullName>
    </submittedName>
</protein>
<dbReference type="AlphaFoldDB" id="A0A1R3I8P9"/>
<evidence type="ECO:0000256" key="1">
    <source>
        <dbReference type="SAM" id="MobiDB-lite"/>
    </source>
</evidence>
<sequence>MPDLIRHPASPSPWAERTLFAARTRVGWIPAQGRDDGSGCHETPAITSLTPAASRPCGPPVLPGPADARER</sequence>